<evidence type="ECO:0000313" key="2">
    <source>
        <dbReference type="Proteomes" id="UP000243975"/>
    </source>
</evidence>
<dbReference type="AlphaFoldDB" id="A0A103XCY2"/>
<organism evidence="1 2">
    <name type="scientific">Cynara cardunculus var. scolymus</name>
    <name type="common">Globe artichoke</name>
    <name type="synonym">Cynara scolymus</name>
    <dbReference type="NCBI Taxonomy" id="59895"/>
    <lineage>
        <taxon>Eukaryota</taxon>
        <taxon>Viridiplantae</taxon>
        <taxon>Streptophyta</taxon>
        <taxon>Embryophyta</taxon>
        <taxon>Tracheophyta</taxon>
        <taxon>Spermatophyta</taxon>
        <taxon>Magnoliopsida</taxon>
        <taxon>eudicotyledons</taxon>
        <taxon>Gunneridae</taxon>
        <taxon>Pentapetalae</taxon>
        <taxon>asterids</taxon>
        <taxon>campanulids</taxon>
        <taxon>Asterales</taxon>
        <taxon>Asteraceae</taxon>
        <taxon>Carduoideae</taxon>
        <taxon>Cardueae</taxon>
        <taxon>Carduinae</taxon>
        <taxon>Cynara</taxon>
    </lineage>
</organism>
<feature type="non-terminal residue" evidence="1">
    <location>
        <position position="87"/>
    </location>
</feature>
<keyword evidence="2" id="KW-1185">Reference proteome</keyword>
<reference evidence="1 2" key="1">
    <citation type="journal article" date="2016" name="Sci. Rep.">
        <title>The genome sequence of the outbreeding globe artichoke constructed de novo incorporating a phase-aware low-pass sequencing strategy of F1 progeny.</title>
        <authorList>
            <person name="Scaglione D."/>
            <person name="Reyes-Chin-Wo S."/>
            <person name="Acquadro A."/>
            <person name="Froenicke L."/>
            <person name="Portis E."/>
            <person name="Beitel C."/>
            <person name="Tirone M."/>
            <person name="Mauro R."/>
            <person name="Lo Monaco A."/>
            <person name="Mauromicale G."/>
            <person name="Faccioli P."/>
            <person name="Cattivelli L."/>
            <person name="Rieseberg L."/>
            <person name="Michelmore R."/>
            <person name="Lanteri S."/>
        </authorList>
    </citation>
    <scope>NUCLEOTIDE SEQUENCE [LARGE SCALE GENOMIC DNA]</scope>
    <source>
        <strain evidence="1">2C</strain>
    </source>
</reference>
<dbReference type="Gramene" id="KVH88414">
    <property type="protein sequence ID" value="KVH88414"/>
    <property type="gene ID" value="Ccrd_026888"/>
</dbReference>
<accession>A0A103XCY2</accession>
<comment type="caution">
    <text evidence="1">The sequence shown here is derived from an EMBL/GenBank/DDBJ whole genome shotgun (WGS) entry which is preliminary data.</text>
</comment>
<name>A0A103XCY2_CYNCS</name>
<gene>
    <name evidence="1" type="ORF">Ccrd_026888</name>
</gene>
<proteinExistence type="predicted"/>
<sequence length="87" mass="10175">MSPKESKWPFKLNPRQISLGQFVSRIGLYLPKQLYIHGQLYLVVSRVTSHIRLTIINANEEMEDRTLIKILSTMKCPITFIHPPNRQ</sequence>
<dbReference type="EMBL" id="LEKV01005414">
    <property type="protein sequence ID" value="KVH88414.1"/>
    <property type="molecule type" value="Genomic_DNA"/>
</dbReference>
<protein>
    <submittedName>
        <fullName evidence="1">Uncharacterized protein</fullName>
    </submittedName>
</protein>
<evidence type="ECO:0000313" key="1">
    <source>
        <dbReference type="EMBL" id="KVH88414.1"/>
    </source>
</evidence>
<dbReference type="Proteomes" id="UP000243975">
    <property type="component" value="Unassembled WGS sequence"/>
</dbReference>